<comment type="caution">
    <text evidence="3">The sequence shown here is derived from an EMBL/GenBank/DDBJ whole genome shotgun (WGS) entry which is preliminary data.</text>
</comment>
<organism evidence="3 4">
    <name type="scientific">Actinocatenispora rupis</name>
    <dbReference type="NCBI Taxonomy" id="519421"/>
    <lineage>
        <taxon>Bacteria</taxon>
        <taxon>Bacillati</taxon>
        <taxon>Actinomycetota</taxon>
        <taxon>Actinomycetes</taxon>
        <taxon>Micromonosporales</taxon>
        <taxon>Micromonosporaceae</taxon>
        <taxon>Actinocatenispora</taxon>
    </lineage>
</organism>
<evidence type="ECO:0008006" key="5">
    <source>
        <dbReference type="Google" id="ProtNLM"/>
    </source>
</evidence>
<sequence length="170" mass="18009">MATDVPPAPQFGYGTPHPPAPPRTRGGTVTVVVLIGVILLCLGLGTTGYLLVGRVPAGGASPAAAASGLLDAVFHEQNVDTANRYVCAQQRDANSVKQLITEAARYQGKGSGVTWTAPKQTSHDDDKAQVTSTLTLKRTVDGQSQSAHQTWTFQTVDEHGWRVCSIRTRS</sequence>
<keyword evidence="4" id="KW-1185">Reference proteome</keyword>
<dbReference type="Proteomes" id="UP000612808">
    <property type="component" value="Unassembled WGS sequence"/>
</dbReference>
<dbReference type="EMBL" id="BOMB01000027">
    <property type="protein sequence ID" value="GID13884.1"/>
    <property type="molecule type" value="Genomic_DNA"/>
</dbReference>
<keyword evidence="2" id="KW-0472">Membrane</keyword>
<accession>A0A8J3JBU2</accession>
<name>A0A8J3JBU2_9ACTN</name>
<reference evidence="3" key="1">
    <citation type="submission" date="2021-01" db="EMBL/GenBank/DDBJ databases">
        <title>Whole genome shotgun sequence of Actinocatenispora rupis NBRC 107355.</title>
        <authorList>
            <person name="Komaki H."/>
            <person name="Tamura T."/>
        </authorList>
    </citation>
    <scope>NUCLEOTIDE SEQUENCE</scope>
    <source>
        <strain evidence="3">NBRC 107355</strain>
    </source>
</reference>
<protein>
    <recommendedName>
        <fullName evidence="5">Ig-like domain-containing protein</fullName>
    </recommendedName>
</protein>
<keyword evidence="2" id="KW-0812">Transmembrane</keyword>
<evidence type="ECO:0000256" key="2">
    <source>
        <dbReference type="SAM" id="Phobius"/>
    </source>
</evidence>
<dbReference type="AlphaFoldDB" id="A0A8J3JBU2"/>
<proteinExistence type="predicted"/>
<feature type="region of interest" description="Disordered" evidence="1">
    <location>
        <begin position="1"/>
        <end position="23"/>
    </location>
</feature>
<dbReference type="RefSeq" id="WP_203661326.1">
    <property type="nucleotide sequence ID" value="NZ_BAAAZM010000014.1"/>
</dbReference>
<evidence type="ECO:0000313" key="3">
    <source>
        <dbReference type="EMBL" id="GID13884.1"/>
    </source>
</evidence>
<feature type="transmembrane region" description="Helical" evidence="2">
    <location>
        <begin position="29"/>
        <end position="52"/>
    </location>
</feature>
<gene>
    <name evidence="3" type="ORF">Aru02nite_47730</name>
</gene>
<keyword evidence="2" id="KW-1133">Transmembrane helix</keyword>
<evidence type="ECO:0000313" key="4">
    <source>
        <dbReference type="Proteomes" id="UP000612808"/>
    </source>
</evidence>
<evidence type="ECO:0000256" key="1">
    <source>
        <dbReference type="SAM" id="MobiDB-lite"/>
    </source>
</evidence>